<dbReference type="Proteomes" id="UP000026249">
    <property type="component" value="Unassembled WGS sequence"/>
</dbReference>
<dbReference type="Pfam" id="PF00106">
    <property type="entry name" value="adh_short"/>
    <property type="match status" value="1"/>
</dbReference>
<evidence type="ECO:0000256" key="2">
    <source>
        <dbReference type="ARBA" id="ARBA00023002"/>
    </source>
</evidence>
<protein>
    <recommendedName>
        <fullName evidence="5">Short-chain dehydrogenase</fullName>
    </recommendedName>
</protein>
<dbReference type="PANTHER" id="PTHR43976">
    <property type="entry name" value="SHORT CHAIN DEHYDROGENASE"/>
    <property type="match status" value="1"/>
</dbReference>
<dbReference type="EMBL" id="JFKE01000005">
    <property type="protein sequence ID" value="KAJ54985.1"/>
    <property type="molecule type" value="Genomic_DNA"/>
</dbReference>
<dbReference type="AlphaFoldDB" id="A0A037ZEU8"/>
<sequence>MATIALITGAAYGIGRATAERLLSEGFVVYGADKDTAQLGTLSHENFHPVKMDVRVDADVVNGVQKVIDEQGRIDHLFANAGYCLLGPVELQAPADVADQFDVNVVGIGRVVSAVLPHMRKAGAGRIAICSSAAGHVGMGGMAWYPATKFALQGLAQGLRQEMAEFGIKVSLIEPGYIRTHLDVASLPTLDKCEQHENAPAYAHQMKTFRKKWSDGIANGAKPETIANAVHKAFTDAKPRRRYHPNMDARAAYYIKRIFGDGLLDMMVPRSSIR</sequence>
<comment type="similarity">
    <text evidence="1">Belongs to the short-chain dehydrogenases/reductases (SDR) family.</text>
</comment>
<evidence type="ECO:0008006" key="5">
    <source>
        <dbReference type="Google" id="ProtNLM"/>
    </source>
</evidence>
<evidence type="ECO:0000313" key="4">
    <source>
        <dbReference type="Proteomes" id="UP000026249"/>
    </source>
</evidence>
<dbReference type="CDD" id="cd05374">
    <property type="entry name" value="17beta-HSD-like_SDR_c"/>
    <property type="match status" value="1"/>
</dbReference>
<dbReference type="PROSITE" id="PS00061">
    <property type="entry name" value="ADH_SHORT"/>
    <property type="match status" value="1"/>
</dbReference>
<evidence type="ECO:0000313" key="3">
    <source>
        <dbReference type="EMBL" id="KAJ54985.1"/>
    </source>
</evidence>
<name>A0A037ZEU8_9RHOB</name>
<keyword evidence="4" id="KW-1185">Reference proteome</keyword>
<evidence type="ECO:0000256" key="1">
    <source>
        <dbReference type="ARBA" id="ARBA00006484"/>
    </source>
</evidence>
<dbReference type="InterPro" id="IPR020904">
    <property type="entry name" value="Sc_DH/Rdtase_CS"/>
</dbReference>
<dbReference type="OrthoDB" id="9793825at2"/>
<dbReference type="Gene3D" id="3.40.50.720">
    <property type="entry name" value="NAD(P)-binding Rossmann-like Domain"/>
    <property type="match status" value="1"/>
</dbReference>
<dbReference type="InterPro" id="IPR051911">
    <property type="entry name" value="SDR_oxidoreductase"/>
</dbReference>
<dbReference type="STRING" id="1454373.ACMU_14595"/>
<dbReference type="InterPro" id="IPR036291">
    <property type="entry name" value="NAD(P)-bd_dom_sf"/>
</dbReference>
<keyword evidence="2" id="KW-0560">Oxidoreductase</keyword>
<comment type="caution">
    <text evidence="3">The sequence shown here is derived from an EMBL/GenBank/DDBJ whole genome shotgun (WGS) entry which is preliminary data.</text>
</comment>
<dbReference type="RefSeq" id="WP_035260130.1">
    <property type="nucleotide sequence ID" value="NZ_JFKE01000005.1"/>
</dbReference>
<dbReference type="PANTHER" id="PTHR43976:SF16">
    <property type="entry name" value="SHORT-CHAIN DEHYDROGENASE_REDUCTASE FAMILY PROTEIN"/>
    <property type="match status" value="1"/>
</dbReference>
<accession>A0A037ZEU8</accession>
<dbReference type="SUPFAM" id="SSF51735">
    <property type="entry name" value="NAD(P)-binding Rossmann-fold domains"/>
    <property type="match status" value="1"/>
</dbReference>
<organism evidence="3 4">
    <name type="scientific">Actibacterium mucosum KCTC 23349</name>
    <dbReference type="NCBI Taxonomy" id="1454373"/>
    <lineage>
        <taxon>Bacteria</taxon>
        <taxon>Pseudomonadati</taxon>
        <taxon>Pseudomonadota</taxon>
        <taxon>Alphaproteobacteria</taxon>
        <taxon>Rhodobacterales</taxon>
        <taxon>Roseobacteraceae</taxon>
        <taxon>Actibacterium</taxon>
    </lineage>
</organism>
<dbReference type="InterPro" id="IPR002347">
    <property type="entry name" value="SDR_fam"/>
</dbReference>
<dbReference type="GO" id="GO:0016491">
    <property type="term" value="F:oxidoreductase activity"/>
    <property type="evidence" value="ECO:0007669"/>
    <property type="project" value="UniProtKB-KW"/>
</dbReference>
<gene>
    <name evidence="3" type="ORF">ACMU_14595</name>
</gene>
<reference evidence="3 4" key="1">
    <citation type="submission" date="2014-03" db="EMBL/GenBank/DDBJ databases">
        <title>Draft Genome Sequence of Actibacterium mucosum KCTC 23349, a Marine Alphaproteobacterium with Complex Ionic Requirements Isolated from Mediterranean Seawater at Malvarrosa Beach, Valencia, Spain.</title>
        <authorList>
            <person name="Arahal D.R."/>
            <person name="Shao Z."/>
            <person name="Lai Q."/>
            <person name="Pujalte M.J."/>
        </authorList>
    </citation>
    <scope>NUCLEOTIDE SEQUENCE [LARGE SCALE GENOMIC DNA]</scope>
    <source>
        <strain evidence="3 4">KCTC 23349</strain>
    </source>
</reference>
<proteinExistence type="inferred from homology"/>
<dbReference type="PRINTS" id="PR00081">
    <property type="entry name" value="GDHRDH"/>
</dbReference>